<dbReference type="Gramene" id="Jr09_13370_p1">
    <property type="protein sequence ID" value="cds.Jr09_13370_p1"/>
    <property type="gene ID" value="Jr09_13370"/>
</dbReference>
<dbReference type="GO" id="GO:0009639">
    <property type="term" value="P:response to red or far red light"/>
    <property type="evidence" value="ECO:0007669"/>
    <property type="project" value="InterPro"/>
</dbReference>
<evidence type="ECO:0000313" key="6">
    <source>
        <dbReference type="RefSeq" id="XP_018840402.2"/>
    </source>
</evidence>
<accession>A0A2I4G928</accession>
<feature type="compositionally biased region" description="Basic and acidic residues" evidence="2">
    <location>
        <begin position="37"/>
        <end position="52"/>
    </location>
</feature>
<dbReference type="GO" id="GO:0009959">
    <property type="term" value="P:negative gravitropism"/>
    <property type="evidence" value="ECO:0007669"/>
    <property type="project" value="InterPro"/>
</dbReference>
<dbReference type="Pfam" id="PF24994">
    <property type="entry name" value="GIL1_IRKI_C"/>
    <property type="match status" value="1"/>
</dbReference>
<feature type="domain" description="GIL1/IRKI C-terminal" evidence="4">
    <location>
        <begin position="401"/>
        <end position="458"/>
    </location>
</feature>
<evidence type="ECO:0000256" key="2">
    <source>
        <dbReference type="SAM" id="MobiDB-lite"/>
    </source>
</evidence>
<feature type="coiled-coil region" evidence="1">
    <location>
        <begin position="174"/>
        <end position="208"/>
    </location>
</feature>
<dbReference type="RefSeq" id="XP_018840405.2">
    <property type="nucleotide sequence ID" value="XM_018984860.2"/>
</dbReference>
<dbReference type="RefSeq" id="XP_018840406.2">
    <property type="nucleotide sequence ID" value="XM_018984861.2"/>
</dbReference>
<evidence type="ECO:0000256" key="1">
    <source>
        <dbReference type="SAM" id="Coils"/>
    </source>
</evidence>
<dbReference type="AlphaFoldDB" id="A0A2I4G928"/>
<dbReference type="Pfam" id="PF04859">
    <property type="entry name" value="DUF641"/>
    <property type="match status" value="1"/>
</dbReference>
<dbReference type="GeneID" id="109005818"/>
<dbReference type="RefSeq" id="XP_018840403.2">
    <property type="nucleotide sequence ID" value="XM_018984858.2"/>
</dbReference>
<evidence type="ECO:0000313" key="7">
    <source>
        <dbReference type="RefSeq" id="XP_018840403.2"/>
    </source>
</evidence>
<evidence type="ECO:0000259" key="3">
    <source>
        <dbReference type="Pfam" id="PF04859"/>
    </source>
</evidence>
<dbReference type="InterPro" id="IPR006943">
    <property type="entry name" value="DUF641_pln"/>
</dbReference>
<proteinExistence type="predicted"/>
<evidence type="ECO:0000259" key="4">
    <source>
        <dbReference type="Pfam" id="PF24994"/>
    </source>
</evidence>
<dbReference type="STRING" id="51240.A0A2I4G928"/>
<keyword evidence="1" id="KW-0175">Coiled coil</keyword>
<dbReference type="RefSeq" id="XP_018840402.2">
    <property type="nucleotide sequence ID" value="XM_018984857.2"/>
</dbReference>
<keyword evidence="5" id="KW-1185">Reference proteome</keyword>
<sequence>MDSVKPSAVNPAGSKLARTFAKVLHLRMATGVAPVDRNQKVKPQETVKKDWNVSKSAARAASRSRPHDDQEEEELENKVALEAVLAKLFASISSIKAAYAQLQHSQSPYDAGGIQAADQRVVSELKSLSELKQSYSKKLFDASPEKTMVLAEIQEQKSVLKTYEIMGKKLESQLRLKDSEIIFLREKLQEATKQNRSLEKRLNQSGQLHELDNLHHSGLTPTHFITLLRHAVKSIRSFVRLMVEEMKGTSWDIDAAANAIVPGVFYRKDDHKCFAFESFVCMQMFESFNYPYFSLTGESLTDKKQEQQLFFRRFTELKSVKLKAFLGQKLKSKFAKFCLVKYLRLVNPNLESSLFGNLDQRNLVNAGEFPNTAFFASFLEMARRVWLLHCLAFSFKHEVSIFQVSKGCRFSEVYMESVAEEEAFLPSDGKPESDPSSVAFTVVPGFRIDETVIQCQVYLSRVQTKVVSTKKQR</sequence>
<dbReference type="PANTHER" id="PTHR31161">
    <property type="entry name" value="PROTEIN GRAVITROPIC IN THE LIGHT 1"/>
    <property type="match status" value="1"/>
</dbReference>
<evidence type="ECO:0000313" key="5">
    <source>
        <dbReference type="Proteomes" id="UP000235220"/>
    </source>
</evidence>
<name>A0A2I4G928_JUGRE</name>
<dbReference type="InterPro" id="IPR040225">
    <property type="entry name" value="GIL1-like"/>
</dbReference>
<protein>
    <submittedName>
        <fullName evidence="6 7">Protein GRAVITROPIC IN THE LIGHT 1-like</fullName>
    </submittedName>
</protein>
<dbReference type="InterPro" id="IPR056813">
    <property type="entry name" value="GIL1_IRKI_C"/>
</dbReference>
<dbReference type="Proteomes" id="UP000235220">
    <property type="component" value="Chromosome 9"/>
</dbReference>
<gene>
    <name evidence="6 7 8 9" type="primary">LOC109005818</name>
</gene>
<feature type="domain" description="DUF641" evidence="3">
    <location>
        <begin position="78"/>
        <end position="201"/>
    </location>
</feature>
<organism evidence="5 6">
    <name type="scientific">Juglans regia</name>
    <name type="common">English walnut</name>
    <dbReference type="NCBI Taxonomy" id="51240"/>
    <lineage>
        <taxon>Eukaryota</taxon>
        <taxon>Viridiplantae</taxon>
        <taxon>Streptophyta</taxon>
        <taxon>Embryophyta</taxon>
        <taxon>Tracheophyta</taxon>
        <taxon>Spermatophyta</taxon>
        <taxon>Magnoliopsida</taxon>
        <taxon>eudicotyledons</taxon>
        <taxon>Gunneridae</taxon>
        <taxon>Pentapetalae</taxon>
        <taxon>rosids</taxon>
        <taxon>fabids</taxon>
        <taxon>Fagales</taxon>
        <taxon>Juglandaceae</taxon>
        <taxon>Juglans</taxon>
    </lineage>
</organism>
<feature type="region of interest" description="Disordered" evidence="2">
    <location>
        <begin position="33"/>
        <end position="74"/>
    </location>
</feature>
<reference evidence="6 7" key="1">
    <citation type="submission" date="2025-04" db="UniProtKB">
        <authorList>
            <consortium name="RefSeq"/>
        </authorList>
    </citation>
    <scope>IDENTIFICATION</scope>
    <source>
        <tissue evidence="6 7">Leaves</tissue>
    </source>
</reference>
<evidence type="ECO:0000313" key="9">
    <source>
        <dbReference type="RefSeq" id="XP_018840406.2"/>
    </source>
</evidence>
<dbReference type="OrthoDB" id="10315367at2759"/>
<dbReference type="KEGG" id="jre:109005818"/>
<evidence type="ECO:0000313" key="8">
    <source>
        <dbReference type="RefSeq" id="XP_018840405.2"/>
    </source>
</evidence>